<evidence type="ECO:0000313" key="1">
    <source>
        <dbReference type="EMBL" id="SEU16849.1"/>
    </source>
</evidence>
<gene>
    <name evidence="1" type="ORF">SAMN05216521_107812</name>
</gene>
<evidence type="ECO:0000313" key="2">
    <source>
        <dbReference type="Proteomes" id="UP000182121"/>
    </source>
</evidence>
<organism evidence="1 2">
    <name type="scientific">Enterocloster clostridioformis</name>
    <dbReference type="NCBI Taxonomy" id="1531"/>
    <lineage>
        <taxon>Bacteria</taxon>
        <taxon>Bacillati</taxon>
        <taxon>Bacillota</taxon>
        <taxon>Clostridia</taxon>
        <taxon>Lachnospirales</taxon>
        <taxon>Lachnospiraceae</taxon>
        <taxon>Enterocloster</taxon>
    </lineage>
</organism>
<reference evidence="1 2" key="1">
    <citation type="submission" date="2016-10" db="EMBL/GenBank/DDBJ databases">
        <authorList>
            <person name="Varghese N."/>
            <person name="Submissions S."/>
        </authorList>
    </citation>
    <scope>NUCLEOTIDE SEQUENCE [LARGE SCALE GENOMIC DNA]</scope>
    <source>
        <strain evidence="1 2">NLAE-zl-C196</strain>
    </source>
</reference>
<dbReference type="Proteomes" id="UP000182121">
    <property type="component" value="Unassembled WGS sequence"/>
</dbReference>
<proteinExistence type="predicted"/>
<accession>A0A1I0K0U2</accession>
<dbReference type="AlphaFoldDB" id="A0A1I0K0U2"/>
<comment type="caution">
    <text evidence="1">The sequence shown here is derived from an EMBL/GenBank/DDBJ whole genome shotgun (WGS) entry which is preliminary data.</text>
</comment>
<protein>
    <submittedName>
        <fullName evidence="1">Uncharacterized protein</fullName>
    </submittedName>
</protein>
<name>A0A1I0K0U2_9FIRM</name>
<dbReference type="EMBL" id="FOIO01000078">
    <property type="protein sequence ID" value="SEU16849.1"/>
    <property type="molecule type" value="Genomic_DNA"/>
</dbReference>
<sequence>MCVAHWKNGRPFIVYLATEIDELSYQYDPEEYRREVANRGAEIVSIAEDIRTGNTEYLHIFLNALVSESVRKGITDVFSQGVEWTTAKPYRPPEKPRSF</sequence>